<dbReference type="GO" id="GO:0000049">
    <property type="term" value="F:tRNA binding"/>
    <property type="evidence" value="ECO:0007669"/>
    <property type="project" value="UniProtKB-UniRule"/>
</dbReference>
<dbReference type="PANTHER" id="PTHR10472">
    <property type="entry name" value="D-TYROSYL-TRNA TYR DEACYLASE"/>
    <property type="match status" value="1"/>
</dbReference>
<dbReference type="NCBIfam" id="TIGR00256">
    <property type="entry name" value="D-aminoacyl-tRNA deacylase"/>
    <property type="match status" value="1"/>
</dbReference>
<dbReference type="InterPro" id="IPR003732">
    <property type="entry name" value="Daa-tRNA_deacyls_DTD"/>
</dbReference>
<evidence type="ECO:0000256" key="1">
    <source>
        <dbReference type="ARBA" id="ARBA00009673"/>
    </source>
</evidence>
<keyword evidence="2 3" id="KW-0378">Hydrolase</keyword>
<dbReference type="GO" id="GO:0106026">
    <property type="term" value="F:Gly-tRNA(Ala) deacylase activity"/>
    <property type="evidence" value="ECO:0007669"/>
    <property type="project" value="UniProtKB-UniRule"/>
</dbReference>
<evidence type="ECO:0000256" key="2">
    <source>
        <dbReference type="HAMAP-Rule" id="MF_00518"/>
    </source>
</evidence>
<dbReference type="PANTHER" id="PTHR10472:SF5">
    <property type="entry name" value="D-AMINOACYL-TRNA DEACYLASE 1"/>
    <property type="match status" value="1"/>
</dbReference>
<name>A0A6L5XXE2_9FIRM</name>
<dbReference type="GO" id="GO:0043908">
    <property type="term" value="F:Ser(Gly)-tRNA(Ala) hydrolase activity"/>
    <property type="evidence" value="ECO:0007669"/>
    <property type="project" value="UniProtKB-UniRule"/>
</dbReference>
<dbReference type="InterPro" id="IPR023509">
    <property type="entry name" value="DTD-like_sf"/>
</dbReference>
<dbReference type="SUPFAM" id="SSF69500">
    <property type="entry name" value="DTD-like"/>
    <property type="match status" value="1"/>
</dbReference>
<feature type="short sequence motif" description="Gly-cisPro motif, important for rejection of L-amino acids" evidence="2">
    <location>
        <begin position="137"/>
        <end position="138"/>
    </location>
</feature>
<comment type="subcellular location">
    <subcellularLocation>
        <location evidence="2">Cytoplasm</location>
    </subcellularLocation>
</comment>
<gene>
    <name evidence="2" type="primary">dtd</name>
    <name evidence="3" type="ORF">FYJ58_04900</name>
</gene>
<dbReference type="GO" id="GO:0019478">
    <property type="term" value="P:D-amino acid catabolic process"/>
    <property type="evidence" value="ECO:0007669"/>
    <property type="project" value="UniProtKB-UniRule"/>
</dbReference>
<dbReference type="FunFam" id="3.50.80.10:FF:000001">
    <property type="entry name" value="D-aminoacyl-tRNA deacylase"/>
    <property type="match status" value="1"/>
</dbReference>
<dbReference type="EC" id="3.1.1.96" evidence="2"/>
<comment type="caution">
    <text evidence="3">The sequence shown here is derived from an EMBL/GenBank/DDBJ whole genome shotgun (WGS) entry which is preliminary data.</text>
</comment>
<dbReference type="AlphaFoldDB" id="A0A6L5XXE2"/>
<organism evidence="3 4">
    <name type="scientific">Velocimicrobium porci</name>
    <dbReference type="NCBI Taxonomy" id="2606634"/>
    <lineage>
        <taxon>Bacteria</taxon>
        <taxon>Bacillati</taxon>
        <taxon>Bacillota</taxon>
        <taxon>Clostridia</taxon>
        <taxon>Lachnospirales</taxon>
        <taxon>Lachnospiraceae</taxon>
        <taxon>Velocimicrobium</taxon>
    </lineage>
</organism>
<evidence type="ECO:0000313" key="4">
    <source>
        <dbReference type="Proteomes" id="UP000482209"/>
    </source>
</evidence>
<comment type="similarity">
    <text evidence="1 2">Belongs to the DTD family.</text>
</comment>
<sequence length="152" mass="16651">MKIVIQRVTEASVSIEGKVKGRIGKGLLLLVGVGENDTKEIAEKFIDKITKMRIFEDENGKTNLSLQDVSGELLVISQFTLYADCKKGNRPSFINAAPPAMAEELYEYVLALCRQKMGAVEHGEFGADMKVSLVNDGPFTIVLDDATVLKSK</sequence>
<comment type="catalytic activity">
    <reaction evidence="2">
        <text>a D-aminoacyl-tRNA + H2O = a tRNA + a D-alpha-amino acid + H(+)</text>
        <dbReference type="Rhea" id="RHEA:13953"/>
        <dbReference type="Rhea" id="RHEA-COMP:10123"/>
        <dbReference type="Rhea" id="RHEA-COMP:10124"/>
        <dbReference type="ChEBI" id="CHEBI:15377"/>
        <dbReference type="ChEBI" id="CHEBI:15378"/>
        <dbReference type="ChEBI" id="CHEBI:59871"/>
        <dbReference type="ChEBI" id="CHEBI:78442"/>
        <dbReference type="ChEBI" id="CHEBI:79333"/>
        <dbReference type="EC" id="3.1.1.96"/>
    </reaction>
</comment>
<comment type="domain">
    <text evidence="2">A Gly-cisPro motif from one monomer fits into the active site of the other monomer to allow specific chiral rejection of L-amino acids.</text>
</comment>
<dbReference type="GO" id="GO:0005737">
    <property type="term" value="C:cytoplasm"/>
    <property type="evidence" value="ECO:0007669"/>
    <property type="project" value="UniProtKB-SubCell"/>
</dbReference>
<dbReference type="Pfam" id="PF02580">
    <property type="entry name" value="Tyr_Deacylase"/>
    <property type="match status" value="1"/>
</dbReference>
<dbReference type="EC" id="3.1.1.-" evidence="2"/>
<dbReference type="Proteomes" id="UP000482209">
    <property type="component" value="Unassembled WGS sequence"/>
</dbReference>
<dbReference type="GO" id="GO:0051500">
    <property type="term" value="F:D-tyrosyl-tRNA(Tyr) deacylase activity"/>
    <property type="evidence" value="ECO:0007669"/>
    <property type="project" value="TreeGrafter"/>
</dbReference>
<proteinExistence type="inferred from homology"/>
<protein>
    <recommendedName>
        <fullName evidence="2">D-aminoacyl-tRNA deacylase</fullName>
        <shortName evidence="2">DTD</shortName>
        <ecNumber evidence="2">3.1.1.96</ecNumber>
    </recommendedName>
    <alternativeName>
        <fullName evidence="2">Gly-tRNA(Ala) deacylase</fullName>
        <ecNumber evidence="2">3.1.1.-</ecNumber>
    </alternativeName>
</protein>
<accession>A0A6L5XXE2</accession>
<comment type="subunit">
    <text evidence="2">Homodimer.</text>
</comment>
<keyword evidence="2" id="KW-0694">RNA-binding</keyword>
<dbReference type="Gene3D" id="3.50.80.10">
    <property type="entry name" value="D-tyrosyl-tRNA(Tyr) deacylase"/>
    <property type="match status" value="1"/>
</dbReference>
<keyword evidence="2" id="KW-0963">Cytoplasm</keyword>
<dbReference type="RefSeq" id="WP_154518106.1">
    <property type="nucleotide sequence ID" value="NZ_VUMT01000005.1"/>
</dbReference>
<evidence type="ECO:0000313" key="3">
    <source>
        <dbReference type="EMBL" id="MSS63217.1"/>
    </source>
</evidence>
<comment type="function">
    <text evidence="2">An aminoacyl-tRNA editing enzyme that deacylates mischarged D-aminoacyl-tRNAs. Also deacylates mischarged glycyl-tRNA(Ala), protecting cells against glycine mischarging by AlaRS. Acts via tRNA-based rather than protein-based catalysis; rejects L-amino acids rather than detecting D-amino acids in the active site. By recycling D-aminoacyl-tRNA to D-amino acids and free tRNA molecules, this enzyme counteracts the toxicity associated with the formation of D-aminoacyl-tRNA entities in vivo and helps enforce protein L-homochirality.</text>
</comment>
<dbReference type="EMBL" id="VUMT01000005">
    <property type="protein sequence ID" value="MSS63217.1"/>
    <property type="molecule type" value="Genomic_DNA"/>
</dbReference>
<dbReference type="CDD" id="cd00563">
    <property type="entry name" value="Dtyr_deacylase"/>
    <property type="match status" value="1"/>
</dbReference>
<reference evidence="3 4" key="1">
    <citation type="submission" date="2019-08" db="EMBL/GenBank/DDBJ databases">
        <title>In-depth cultivation of the pig gut microbiome towards novel bacterial diversity and tailored functional studies.</title>
        <authorList>
            <person name="Wylensek D."/>
            <person name="Hitch T.C.A."/>
            <person name="Clavel T."/>
        </authorList>
    </citation>
    <scope>NUCLEOTIDE SEQUENCE [LARGE SCALE GENOMIC DNA]</scope>
    <source>
        <strain evidence="3 4">WCA-693-APC-MOT-I</strain>
    </source>
</reference>
<keyword evidence="2" id="KW-0820">tRNA-binding</keyword>
<keyword evidence="4" id="KW-1185">Reference proteome</keyword>
<dbReference type="HAMAP" id="MF_00518">
    <property type="entry name" value="Deacylase_Dtd"/>
    <property type="match status" value="1"/>
</dbReference>
<comment type="catalytic activity">
    <reaction evidence="2">
        <text>glycyl-tRNA(Ala) + H2O = tRNA(Ala) + glycine + H(+)</text>
        <dbReference type="Rhea" id="RHEA:53744"/>
        <dbReference type="Rhea" id="RHEA-COMP:9657"/>
        <dbReference type="Rhea" id="RHEA-COMP:13640"/>
        <dbReference type="ChEBI" id="CHEBI:15377"/>
        <dbReference type="ChEBI" id="CHEBI:15378"/>
        <dbReference type="ChEBI" id="CHEBI:57305"/>
        <dbReference type="ChEBI" id="CHEBI:78442"/>
        <dbReference type="ChEBI" id="CHEBI:78522"/>
    </reaction>
</comment>